<protein>
    <submittedName>
        <fullName evidence="6">C40 family peptidase</fullName>
    </submittedName>
</protein>
<name>A0ABP8QE85_9ACTN</name>
<evidence type="ECO:0000313" key="6">
    <source>
        <dbReference type="EMBL" id="GAA4501702.1"/>
    </source>
</evidence>
<dbReference type="InterPro" id="IPR051202">
    <property type="entry name" value="Peptidase_C40"/>
</dbReference>
<dbReference type="PROSITE" id="PS51935">
    <property type="entry name" value="NLPC_P60"/>
    <property type="match status" value="1"/>
</dbReference>
<dbReference type="Pfam" id="PF00877">
    <property type="entry name" value="NLPC_P60"/>
    <property type="match status" value="1"/>
</dbReference>
<dbReference type="EMBL" id="BAABHF010000026">
    <property type="protein sequence ID" value="GAA4501702.1"/>
    <property type="molecule type" value="Genomic_DNA"/>
</dbReference>
<dbReference type="Proteomes" id="UP001500503">
    <property type="component" value="Unassembled WGS sequence"/>
</dbReference>
<keyword evidence="7" id="KW-1185">Reference proteome</keyword>
<accession>A0ABP8QE85</accession>
<evidence type="ECO:0000256" key="4">
    <source>
        <dbReference type="ARBA" id="ARBA00022807"/>
    </source>
</evidence>
<dbReference type="SUPFAM" id="SSF54001">
    <property type="entry name" value="Cysteine proteinases"/>
    <property type="match status" value="1"/>
</dbReference>
<organism evidence="6 7">
    <name type="scientific">Actinoallomurus oryzae</name>
    <dbReference type="NCBI Taxonomy" id="502180"/>
    <lineage>
        <taxon>Bacteria</taxon>
        <taxon>Bacillati</taxon>
        <taxon>Actinomycetota</taxon>
        <taxon>Actinomycetes</taxon>
        <taxon>Streptosporangiales</taxon>
        <taxon>Thermomonosporaceae</taxon>
        <taxon>Actinoallomurus</taxon>
    </lineage>
</organism>
<proteinExistence type="inferred from homology"/>
<evidence type="ECO:0000313" key="7">
    <source>
        <dbReference type="Proteomes" id="UP001500503"/>
    </source>
</evidence>
<dbReference type="Pfam" id="PF23795">
    <property type="entry name" value="SH3_YKFC_2nd"/>
    <property type="match status" value="1"/>
</dbReference>
<keyword evidence="2" id="KW-0645">Protease</keyword>
<comment type="similarity">
    <text evidence="1">Belongs to the peptidase C40 family.</text>
</comment>
<evidence type="ECO:0000259" key="5">
    <source>
        <dbReference type="PROSITE" id="PS51935"/>
    </source>
</evidence>
<feature type="domain" description="NlpC/P60" evidence="5">
    <location>
        <begin position="224"/>
        <end position="352"/>
    </location>
</feature>
<dbReference type="InterPro" id="IPR041382">
    <property type="entry name" value="SH3_16"/>
</dbReference>
<dbReference type="InterPro" id="IPR057812">
    <property type="entry name" value="SH3_YKFC_2nd"/>
</dbReference>
<dbReference type="PANTHER" id="PTHR47053">
    <property type="entry name" value="MUREIN DD-ENDOPEPTIDASE MEPH-RELATED"/>
    <property type="match status" value="1"/>
</dbReference>
<keyword evidence="4" id="KW-0788">Thiol protease</keyword>
<dbReference type="InterPro" id="IPR000064">
    <property type="entry name" value="NLP_P60_dom"/>
</dbReference>
<keyword evidence="3" id="KW-0378">Hydrolase</keyword>
<dbReference type="Gene3D" id="2.30.30.40">
    <property type="entry name" value="SH3 Domains"/>
    <property type="match status" value="2"/>
</dbReference>
<evidence type="ECO:0000256" key="1">
    <source>
        <dbReference type="ARBA" id="ARBA00007074"/>
    </source>
</evidence>
<sequence length="352" mass="37831">MALDIGPRARSNVDVKILSRLLVALLALLAPSGVLVATPSSAAEPATAYVDVAVATAWVRPGLDRPVDAPAVANPADIRKWTADMTLAQRAALVGRLETQALYGTPVRILERQGDWVHVAVTGQPTPRDPLGYPGWVPARQLTQNAGFATLRRSRPVATVTSASAWLSTDPAGRHHEMELSADTRLPVLRRSGPAVLVATPDRGGRWLPARDVRVRDTAASLPRPTGADLVRTAKMFAGLHYLWAGTSSFGFDCSGFTHTVYDLNGVTIPRDSDAQKDGGRPVDRADLRPGDLIFYAHDHGTGSIHHVGMYIGDGYEIDAPANSATEESPLEIVKVDEHRYADEYAGAARYL</sequence>
<dbReference type="Pfam" id="PF18348">
    <property type="entry name" value="SH3_16"/>
    <property type="match status" value="1"/>
</dbReference>
<dbReference type="Gene3D" id="3.90.1720.10">
    <property type="entry name" value="endopeptidase domain like (from Nostoc punctiforme)"/>
    <property type="match status" value="1"/>
</dbReference>
<reference evidence="7" key="1">
    <citation type="journal article" date="2019" name="Int. J. Syst. Evol. Microbiol.">
        <title>The Global Catalogue of Microorganisms (GCM) 10K type strain sequencing project: providing services to taxonomists for standard genome sequencing and annotation.</title>
        <authorList>
            <consortium name="The Broad Institute Genomics Platform"/>
            <consortium name="The Broad Institute Genome Sequencing Center for Infectious Disease"/>
            <person name="Wu L."/>
            <person name="Ma J."/>
        </authorList>
    </citation>
    <scope>NUCLEOTIDE SEQUENCE [LARGE SCALE GENOMIC DNA]</scope>
    <source>
        <strain evidence="7">JCM 17933</strain>
    </source>
</reference>
<evidence type="ECO:0000256" key="2">
    <source>
        <dbReference type="ARBA" id="ARBA00022670"/>
    </source>
</evidence>
<comment type="caution">
    <text evidence="6">The sequence shown here is derived from an EMBL/GenBank/DDBJ whole genome shotgun (WGS) entry which is preliminary data.</text>
</comment>
<dbReference type="PANTHER" id="PTHR47053:SF3">
    <property type="entry name" value="GAMMA-D-GLUTAMYL-L-LYSINE DIPEPTIDYL-PEPTIDASE"/>
    <property type="match status" value="1"/>
</dbReference>
<evidence type="ECO:0000256" key="3">
    <source>
        <dbReference type="ARBA" id="ARBA00022801"/>
    </source>
</evidence>
<gene>
    <name evidence="6" type="ORF">GCM10023191_052150</name>
</gene>
<dbReference type="InterPro" id="IPR038765">
    <property type="entry name" value="Papain-like_cys_pep_sf"/>
</dbReference>